<protein>
    <submittedName>
        <fullName evidence="4">Hsp20/alpha crystallin family protein</fullName>
    </submittedName>
</protein>
<dbReference type="Gene3D" id="2.60.40.790">
    <property type="match status" value="1"/>
</dbReference>
<dbReference type="InterPro" id="IPR008978">
    <property type="entry name" value="HSP20-like_chaperone"/>
</dbReference>
<dbReference type="SUPFAM" id="SSF49764">
    <property type="entry name" value="HSP20-like chaperones"/>
    <property type="match status" value="1"/>
</dbReference>
<dbReference type="EMBL" id="JAGEOK010000068">
    <property type="protein sequence ID" value="MBO2445250.1"/>
    <property type="molecule type" value="Genomic_DNA"/>
</dbReference>
<feature type="non-terminal residue" evidence="4">
    <location>
        <position position="1"/>
    </location>
</feature>
<dbReference type="Proteomes" id="UP000666915">
    <property type="component" value="Unassembled WGS sequence"/>
</dbReference>
<evidence type="ECO:0000256" key="1">
    <source>
        <dbReference type="PROSITE-ProRule" id="PRU00285"/>
    </source>
</evidence>
<reference evidence="4 5" key="1">
    <citation type="submission" date="2021-03" db="EMBL/GenBank/DDBJ databases">
        <authorList>
            <person name="Kanchanasin P."/>
            <person name="Saeng-In P."/>
            <person name="Phongsopitanun W."/>
            <person name="Yuki M."/>
            <person name="Kudo T."/>
            <person name="Ohkuma M."/>
            <person name="Tanasupawat S."/>
        </authorList>
    </citation>
    <scope>NUCLEOTIDE SEQUENCE [LARGE SCALE GENOMIC DNA]</scope>
    <source>
        <strain evidence="4 5">L46</strain>
    </source>
</reference>
<feature type="domain" description="SHSP" evidence="3">
    <location>
        <begin position="1"/>
        <end position="58"/>
    </location>
</feature>
<comment type="similarity">
    <text evidence="1 2">Belongs to the small heat shock protein (HSP20) family.</text>
</comment>
<organism evidence="4 5">
    <name type="scientific">Actinomadura nitritigenes</name>
    <dbReference type="NCBI Taxonomy" id="134602"/>
    <lineage>
        <taxon>Bacteria</taxon>
        <taxon>Bacillati</taxon>
        <taxon>Actinomycetota</taxon>
        <taxon>Actinomycetes</taxon>
        <taxon>Streptosporangiales</taxon>
        <taxon>Thermomonosporaceae</taxon>
        <taxon>Actinomadura</taxon>
    </lineage>
</organism>
<keyword evidence="5" id="KW-1185">Reference proteome</keyword>
<dbReference type="PROSITE" id="PS01031">
    <property type="entry name" value="SHSP"/>
    <property type="match status" value="1"/>
</dbReference>
<dbReference type="CDD" id="cd06464">
    <property type="entry name" value="ACD_sHsps-like"/>
    <property type="match status" value="1"/>
</dbReference>
<gene>
    <name evidence="4" type="ORF">J4557_47890</name>
</gene>
<accession>A0ABS3RGM2</accession>
<comment type="caution">
    <text evidence="4">The sequence shown here is derived from an EMBL/GenBank/DDBJ whole genome shotgun (WGS) entry which is preliminary data.</text>
</comment>
<proteinExistence type="inferred from homology"/>
<dbReference type="InterPro" id="IPR002068">
    <property type="entry name" value="A-crystallin/Hsp20_dom"/>
</dbReference>
<evidence type="ECO:0000313" key="5">
    <source>
        <dbReference type="Proteomes" id="UP000666915"/>
    </source>
</evidence>
<evidence type="ECO:0000259" key="3">
    <source>
        <dbReference type="PROSITE" id="PS01031"/>
    </source>
</evidence>
<dbReference type="Pfam" id="PF00011">
    <property type="entry name" value="HSP20"/>
    <property type="match status" value="1"/>
</dbReference>
<sequence>KEPHRSEFTYGSFTRSFTLPTGIETDDIKASYDQGILTVRVPTPKAAKTEAKRITIAK</sequence>
<evidence type="ECO:0000313" key="4">
    <source>
        <dbReference type="EMBL" id="MBO2445250.1"/>
    </source>
</evidence>
<dbReference type="RefSeq" id="WP_208274535.1">
    <property type="nucleotide sequence ID" value="NZ_JAGEOK010000068.1"/>
</dbReference>
<evidence type="ECO:0000256" key="2">
    <source>
        <dbReference type="RuleBase" id="RU003616"/>
    </source>
</evidence>
<name>A0ABS3RGM2_9ACTN</name>